<keyword evidence="3" id="KW-1185">Reference proteome</keyword>
<organism evidence="2 3">
    <name type="scientific">Parasponia andersonii</name>
    <name type="common">Sponia andersonii</name>
    <dbReference type="NCBI Taxonomy" id="3476"/>
    <lineage>
        <taxon>Eukaryota</taxon>
        <taxon>Viridiplantae</taxon>
        <taxon>Streptophyta</taxon>
        <taxon>Embryophyta</taxon>
        <taxon>Tracheophyta</taxon>
        <taxon>Spermatophyta</taxon>
        <taxon>Magnoliopsida</taxon>
        <taxon>eudicotyledons</taxon>
        <taxon>Gunneridae</taxon>
        <taxon>Pentapetalae</taxon>
        <taxon>rosids</taxon>
        <taxon>fabids</taxon>
        <taxon>Rosales</taxon>
        <taxon>Cannabaceae</taxon>
        <taxon>Parasponia</taxon>
    </lineage>
</organism>
<sequence>MADQGGNSGGVRAGAISSATSTSSGTARNLYLSDEEKLEVMVTWVHQWVPIDRDPLEAESDHDALSGSSCSLNEPNPGVTRKKPVDAFLVDSNNEFEADDMASMVHGHRALVPTLPSSLGSSLGLGDRLRVALPRCSNDIGGVVCLVEASRVARPLGVKLQHKLIQ</sequence>
<accession>A0A2P5BW56</accession>
<feature type="compositionally biased region" description="Gly residues" evidence="1">
    <location>
        <begin position="1"/>
        <end position="12"/>
    </location>
</feature>
<dbReference type="AlphaFoldDB" id="A0A2P5BW56"/>
<reference evidence="3" key="1">
    <citation type="submission" date="2016-06" db="EMBL/GenBank/DDBJ databases">
        <title>Parallel loss of symbiosis genes in relatives of nitrogen-fixing non-legume Parasponia.</title>
        <authorList>
            <person name="Van Velzen R."/>
            <person name="Holmer R."/>
            <person name="Bu F."/>
            <person name="Rutten L."/>
            <person name="Van Zeijl A."/>
            <person name="Liu W."/>
            <person name="Santuari L."/>
            <person name="Cao Q."/>
            <person name="Sharma T."/>
            <person name="Shen D."/>
            <person name="Roswanjaya Y."/>
            <person name="Wardhani T."/>
            <person name="Kalhor M.S."/>
            <person name="Jansen J."/>
            <person name="Van den Hoogen J."/>
            <person name="Gungor B."/>
            <person name="Hartog M."/>
            <person name="Hontelez J."/>
            <person name="Verver J."/>
            <person name="Yang W.-C."/>
            <person name="Schijlen E."/>
            <person name="Repin R."/>
            <person name="Schilthuizen M."/>
            <person name="Schranz E."/>
            <person name="Heidstra R."/>
            <person name="Miyata K."/>
            <person name="Fedorova E."/>
            <person name="Kohlen W."/>
            <person name="Bisseling T."/>
            <person name="Smit S."/>
            <person name="Geurts R."/>
        </authorList>
    </citation>
    <scope>NUCLEOTIDE SEQUENCE [LARGE SCALE GENOMIC DNA]</scope>
    <source>
        <strain evidence="3">cv. WU1-14</strain>
    </source>
</reference>
<dbReference type="OrthoDB" id="10577165at2759"/>
<evidence type="ECO:0000256" key="1">
    <source>
        <dbReference type="SAM" id="MobiDB-lite"/>
    </source>
</evidence>
<protein>
    <submittedName>
        <fullName evidence="2">Uncharacterized protein</fullName>
    </submittedName>
</protein>
<feature type="region of interest" description="Disordered" evidence="1">
    <location>
        <begin position="58"/>
        <end position="82"/>
    </location>
</feature>
<evidence type="ECO:0000313" key="3">
    <source>
        <dbReference type="Proteomes" id="UP000237105"/>
    </source>
</evidence>
<feature type="compositionally biased region" description="Low complexity" evidence="1">
    <location>
        <begin position="13"/>
        <end position="27"/>
    </location>
</feature>
<feature type="region of interest" description="Disordered" evidence="1">
    <location>
        <begin position="1"/>
        <end position="27"/>
    </location>
</feature>
<evidence type="ECO:0000313" key="2">
    <source>
        <dbReference type="EMBL" id="PON53030.1"/>
    </source>
</evidence>
<proteinExistence type="predicted"/>
<comment type="caution">
    <text evidence="2">The sequence shown here is derived from an EMBL/GenBank/DDBJ whole genome shotgun (WGS) entry which is preliminary data.</text>
</comment>
<dbReference type="Proteomes" id="UP000237105">
    <property type="component" value="Unassembled WGS sequence"/>
</dbReference>
<name>A0A2P5BW56_PARAD</name>
<gene>
    <name evidence="2" type="ORF">PanWU01x14_205660</name>
</gene>
<dbReference type="EMBL" id="JXTB01000212">
    <property type="protein sequence ID" value="PON53030.1"/>
    <property type="molecule type" value="Genomic_DNA"/>
</dbReference>